<dbReference type="RefSeq" id="XP_067821312.1">
    <property type="nucleotide sequence ID" value="XM_067959858.1"/>
</dbReference>
<keyword evidence="1" id="KW-0472">Membrane</keyword>
<gene>
    <name evidence="2" type="ORF">CCR75_001757</name>
</gene>
<keyword evidence="3" id="KW-1185">Reference proteome</keyword>
<name>A0A976NXD7_BRELC</name>
<keyword evidence="1" id="KW-1133">Transmembrane helix</keyword>
<protein>
    <submittedName>
        <fullName evidence="2">Uncharacterized protein</fullName>
    </submittedName>
</protein>
<evidence type="ECO:0000313" key="3">
    <source>
        <dbReference type="Proteomes" id="UP000294530"/>
    </source>
</evidence>
<feature type="transmembrane region" description="Helical" evidence="1">
    <location>
        <begin position="41"/>
        <end position="60"/>
    </location>
</feature>
<dbReference type="GeneID" id="94345529"/>
<evidence type="ECO:0000256" key="1">
    <source>
        <dbReference type="SAM" id="Phobius"/>
    </source>
</evidence>
<proteinExistence type="predicted"/>
<dbReference type="EMBL" id="SHOA02000015">
    <property type="protein sequence ID" value="TDH71813.1"/>
    <property type="molecule type" value="Genomic_DNA"/>
</dbReference>
<keyword evidence="1" id="KW-0812">Transmembrane</keyword>
<organism evidence="2 3">
    <name type="scientific">Bremia lactucae</name>
    <name type="common">Lettuce downy mildew</name>
    <dbReference type="NCBI Taxonomy" id="4779"/>
    <lineage>
        <taxon>Eukaryota</taxon>
        <taxon>Sar</taxon>
        <taxon>Stramenopiles</taxon>
        <taxon>Oomycota</taxon>
        <taxon>Peronosporomycetes</taxon>
        <taxon>Peronosporales</taxon>
        <taxon>Peronosporaceae</taxon>
        <taxon>Bremia</taxon>
    </lineage>
</organism>
<comment type="caution">
    <text evidence="2">The sequence shown here is derived from an EMBL/GenBank/DDBJ whole genome shotgun (WGS) entry which is preliminary data.</text>
</comment>
<reference evidence="2 3" key="1">
    <citation type="journal article" date="2021" name="Genome Biol.">
        <title>AFLAP: assembly-free linkage analysis pipeline using k-mers from genome sequencing data.</title>
        <authorList>
            <person name="Fletcher K."/>
            <person name="Zhang L."/>
            <person name="Gil J."/>
            <person name="Han R."/>
            <person name="Cavanaugh K."/>
            <person name="Michelmore R."/>
        </authorList>
    </citation>
    <scope>NUCLEOTIDE SEQUENCE [LARGE SCALE GENOMIC DNA]</scope>
    <source>
        <strain evidence="2 3">SF5</strain>
    </source>
</reference>
<evidence type="ECO:0000313" key="2">
    <source>
        <dbReference type="EMBL" id="TDH71813.1"/>
    </source>
</evidence>
<dbReference type="AlphaFoldDB" id="A0A976NXD7"/>
<accession>A0A976NXD7</accession>
<sequence>MVIPCAPYDAVDPSKFCPLKSGNVVPMWLTKYAAVHKHDKLWLLVPLCIFTFITFGGFSVNRYKMALRNEDQREFDLWLQENEHLFDNGAVEAFLVPESHRNGYSPTINTHRVERISSSGNSDDNLRLKTMKQNGSDVSSSYDHDDENAVTCACLCATFKCFDRSRAVPQAKSG</sequence>
<dbReference type="Proteomes" id="UP000294530">
    <property type="component" value="Unassembled WGS sequence"/>
</dbReference>
<dbReference type="KEGG" id="blac:94345529"/>